<name>A0A401QBU9_SCYTO</name>
<evidence type="ECO:0000256" key="1">
    <source>
        <dbReference type="SAM" id="MobiDB-lite"/>
    </source>
</evidence>
<feature type="region of interest" description="Disordered" evidence="1">
    <location>
        <begin position="1"/>
        <end position="45"/>
    </location>
</feature>
<reference evidence="2 3" key="1">
    <citation type="journal article" date="2018" name="Nat. Ecol. Evol.">
        <title>Shark genomes provide insights into elasmobranch evolution and the origin of vertebrates.</title>
        <authorList>
            <person name="Hara Y"/>
            <person name="Yamaguchi K"/>
            <person name="Onimaru K"/>
            <person name="Kadota M"/>
            <person name="Koyanagi M"/>
            <person name="Keeley SD"/>
            <person name="Tatsumi K"/>
            <person name="Tanaka K"/>
            <person name="Motone F"/>
            <person name="Kageyama Y"/>
            <person name="Nozu R"/>
            <person name="Adachi N"/>
            <person name="Nishimura O"/>
            <person name="Nakagawa R"/>
            <person name="Tanegashima C"/>
            <person name="Kiyatake I"/>
            <person name="Matsumoto R"/>
            <person name="Murakumo K"/>
            <person name="Nishida K"/>
            <person name="Terakita A"/>
            <person name="Kuratani S"/>
            <person name="Sato K"/>
            <person name="Hyodo S Kuraku.S."/>
        </authorList>
    </citation>
    <scope>NUCLEOTIDE SEQUENCE [LARGE SCALE GENOMIC DNA]</scope>
</reference>
<evidence type="ECO:0000313" key="3">
    <source>
        <dbReference type="Proteomes" id="UP000288216"/>
    </source>
</evidence>
<dbReference type="AlphaFoldDB" id="A0A401QBU9"/>
<protein>
    <submittedName>
        <fullName evidence="2">Uncharacterized protein</fullName>
    </submittedName>
</protein>
<feature type="non-terminal residue" evidence="2">
    <location>
        <position position="45"/>
    </location>
</feature>
<gene>
    <name evidence="2" type="ORF">scyTo_0023956</name>
</gene>
<feature type="compositionally biased region" description="Low complexity" evidence="1">
    <location>
        <begin position="30"/>
        <end position="45"/>
    </location>
</feature>
<sequence length="45" mass="4610">MASSPHSETENMTSARLNQGLSGCKKTDQSPVVSPSNSSPDAACT</sequence>
<feature type="compositionally biased region" description="Polar residues" evidence="1">
    <location>
        <begin position="1"/>
        <end position="21"/>
    </location>
</feature>
<comment type="caution">
    <text evidence="2">The sequence shown here is derived from an EMBL/GenBank/DDBJ whole genome shotgun (WGS) entry which is preliminary data.</text>
</comment>
<organism evidence="2 3">
    <name type="scientific">Scyliorhinus torazame</name>
    <name type="common">Cloudy catshark</name>
    <name type="synonym">Catulus torazame</name>
    <dbReference type="NCBI Taxonomy" id="75743"/>
    <lineage>
        <taxon>Eukaryota</taxon>
        <taxon>Metazoa</taxon>
        <taxon>Chordata</taxon>
        <taxon>Craniata</taxon>
        <taxon>Vertebrata</taxon>
        <taxon>Chondrichthyes</taxon>
        <taxon>Elasmobranchii</taxon>
        <taxon>Galeomorphii</taxon>
        <taxon>Galeoidea</taxon>
        <taxon>Carcharhiniformes</taxon>
        <taxon>Scyliorhinidae</taxon>
        <taxon>Scyliorhinus</taxon>
    </lineage>
</organism>
<keyword evidence="3" id="KW-1185">Reference proteome</keyword>
<dbReference type="Proteomes" id="UP000288216">
    <property type="component" value="Unassembled WGS sequence"/>
</dbReference>
<evidence type="ECO:0000313" key="2">
    <source>
        <dbReference type="EMBL" id="GCB82854.1"/>
    </source>
</evidence>
<accession>A0A401QBU9</accession>
<dbReference type="EMBL" id="BFAA01036417">
    <property type="protein sequence ID" value="GCB82854.1"/>
    <property type="molecule type" value="Genomic_DNA"/>
</dbReference>
<proteinExistence type="predicted"/>